<protein>
    <recommendedName>
        <fullName evidence="6">F-box domain-containing protein</fullName>
    </recommendedName>
</protein>
<feature type="domain" description="F-box" evidence="2">
    <location>
        <begin position="8"/>
        <end position="47"/>
    </location>
</feature>
<dbReference type="STRING" id="1611254.A0A2G5UIY4"/>
<evidence type="ECO:0000259" key="2">
    <source>
        <dbReference type="Pfam" id="PF00646"/>
    </source>
</evidence>
<dbReference type="InterPro" id="IPR012885">
    <property type="entry name" value="F-box_Sdz-33"/>
</dbReference>
<proteinExistence type="predicted"/>
<gene>
    <name evidence="4" type="primary">Cnig_chr_III.g11173</name>
    <name evidence="4" type="ORF">B9Z55_011173</name>
</gene>
<dbReference type="Pfam" id="PF07735">
    <property type="entry name" value="FBA_2"/>
    <property type="match status" value="1"/>
</dbReference>
<evidence type="ECO:0000313" key="5">
    <source>
        <dbReference type="Proteomes" id="UP000230233"/>
    </source>
</evidence>
<dbReference type="PANTHER" id="PTHR22899:SF0">
    <property type="entry name" value="F-BOX ASSOCIATED DOMAIN-CONTAINING PROTEIN-RELATED"/>
    <property type="match status" value="1"/>
</dbReference>
<feature type="domain" description="Sdz-33 F-box" evidence="3">
    <location>
        <begin position="198"/>
        <end position="263"/>
    </location>
</feature>
<evidence type="ECO:0008006" key="6">
    <source>
        <dbReference type="Google" id="ProtNLM"/>
    </source>
</evidence>
<sequence length="480" mass="55139">MPTQRFPLQRLPDDLGLMVLSTMEYHEIFAFSFTSKKSLSMVTALRLPIHRVKLAFPNEIAVLFDRAYYRFYLKRHENDYEIRTLNDLPTSVDIYFGNIGRLTWSNQGKTIDEWIHHFCSISHQENRREVSINTRKARFDVQSLRNTFPSLKKVSIHCSGEELNVNGISSSETVLRAFLPDLETLLLYGLPPNRSIGSIGMTNLNVLHVYLDGSPYNLKLEDLLSLNVKSFVIMVNEFSIRDLNRFFKMWIKGSNPKLEYLEIYGHSSRFPDWNVLLKGLKAVEEEEEGGGSDEPQEEEPKEADAVEEPEDAQDDEDQEDYEEVEDEEEEESEGEFKAGEADEPQVGRVEAVEAQNEPEGAQEVRVEEAEAVAEEVPEDVQEEEVQEGYDEENEKEEDEEDIEDDNDYEDDESEYEDEEEPEEAQIVPVAQVPRVAQGAENTAVVKTYTIRNSLGVFAEIETEFNRSAYVNVGLKFTVFH</sequence>
<feature type="region of interest" description="Disordered" evidence="1">
    <location>
        <begin position="283"/>
        <end position="428"/>
    </location>
</feature>
<name>A0A2G5UIY4_9PELO</name>
<dbReference type="AlphaFoldDB" id="A0A2G5UIY4"/>
<accession>A0A2G5UIY4</accession>
<evidence type="ECO:0000256" key="1">
    <source>
        <dbReference type="SAM" id="MobiDB-lite"/>
    </source>
</evidence>
<dbReference type="InterPro" id="IPR053222">
    <property type="entry name" value="Zygotic_Embryogenesis-Asso"/>
</dbReference>
<dbReference type="PANTHER" id="PTHR22899">
    <property type="entry name" value="CYCLIN-RELATED F-BOX FAMILY"/>
    <property type="match status" value="1"/>
</dbReference>
<organism evidence="4 5">
    <name type="scientific">Caenorhabditis nigoni</name>
    <dbReference type="NCBI Taxonomy" id="1611254"/>
    <lineage>
        <taxon>Eukaryota</taxon>
        <taxon>Metazoa</taxon>
        <taxon>Ecdysozoa</taxon>
        <taxon>Nematoda</taxon>
        <taxon>Chromadorea</taxon>
        <taxon>Rhabditida</taxon>
        <taxon>Rhabditina</taxon>
        <taxon>Rhabditomorpha</taxon>
        <taxon>Rhabditoidea</taxon>
        <taxon>Rhabditidae</taxon>
        <taxon>Peloderinae</taxon>
        <taxon>Caenorhabditis</taxon>
    </lineage>
</organism>
<comment type="caution">
    <text evidence="4">The sequence shown here is derived from an EMBL/GenBank/DDBJ whole genome shotgun (WGS) entry which is preliminary data.</text>
</comment>
<dbReference type="Pfam" id="PF00646">
    <property type="entry name" value="F-box"/>
    <property type="match status" value="1"/>
</dbReference>
<reference evidence="5" key="1">
    <citation type="submission" date="2017-10" db="EMBL/GenBank/DDBJ databases">
        <title>Rapid genome shrinkage in a self-fertile nematode reveals novel sperm competition proteins.</title>
        <authorList>
            <person name="Yin D."/>
            <person name="Schwarz E.M."/>
            <person name="Thomas C.G."/>
            <person name="Felde R.L."/>
            <person name="Korf I.F."/>
            <person name="Cutter A.D."/>
            <person name="Schartner C.M."/>
            <person name="Ralston E.J."/>
            <person name="Meyer B.J."/>
            <person name="Haag E.S."/>
        </authorList>
    </citation>
    <scope>NUCLEOTIDE SEQUENCE [LARGE SCALE GENOMIC DNA]</scope>
    <source>
        <strain evidence="5">JU1422</strain>
    </source>
</reference>
<dbReference type="Proteomes" id="UP000230233">
    <property type="component" value="Chromosome III"/>
</dbReference>
<feature type="compositionally biased region" description="Acidic residues" evidence="1">
    <location>
        <begin position="369"/>
        <end position="423"/>
    </location>
</feature>
<evidence type="ECO:0000313" key="4">
    <source>
        <dbReference type="EMBL" id="PIC39512.1"/>
    </source>
</evidence>
<evidence type="ECO:0000259" key="3">
    <source>
        <dbReference type="Pfam" id="PF07735"/>
    </source>
</evidence>
<dbReference type="EMBL" id="PDUG01000003">
    <property type="protein sequence ID" value="PIC39512.1"/>
    <property type="molecule type" value="Genomic_DNA"/>
</dbReference>
<dbReference type="InterPro" id="IPR001810">
    <property type="entry name" value="F-box_dom"/>
</dbReference>
<keyword evidence="5" id="KW-1185">Reference proteome</keyword>
<feature type="compositionally biased region" description="Acidic residues" evidence="1">
    <location>
        <begin position="284"/>
        <end position="333"/>
    </location>
</feature>